<accession>A0A5A9P0Z4</accession>
<evidence type="ECO:0000313" key="2">
    <source>
        <dbReference type="Proteomes" id="UP000324632"/>
    </source>
</evidence>
<dbReference type="Proteomes" id="UP000324632">
    <property type="component" value="Chromosome 12"/>
</dbReference>
<comment type="caution">
    <text evidence="1">The sequence shown here is derived from an EMBL/GenBank/DDBJ whole genome shotgun (WGS) entry which is preliminary data.</text>
</comment>
<evidence type="ECO:0000313" key="1">
    <source>
        <dbReference type="EMBL" id="KAA0714396.1"/>
    </source>
</evidence>
<name>A0A5A9P0Z4_9TELE</name>
<keyword evidence="2" id="KW-1185">Reference proteome</keyword>
<dbReference type="AlphaFoldDB" id="A0A5A9P0Z4"/>
<protein>
    <submittedName>
        <fullName evidence="1">Uncharacterized protein</fullName>
    </submittedName>
</protein>
<sequence length="94" mass="10452">MQLERFSNSASADKSCAVIALGGTDPGEQSRWRRRQSLQQTDGCGVTTGGRAVSEAGEEYSKVKLPHRALHSDSRRRLFEPSQTLRLFSMCLHD</sequence>
<proteinExistence type="predicted"/>
<dbReference type="EMBL" id="SOYY01000012">
    <property type="protein sequence ID" value="KAA0714396.1"/>
    <property type="molecule type" value="Genomic_DNA"/>
</dbReference>
<gene>
    <name evidence="1" type="ORF">E1301_Tti016619</name>
</gene>
<reference evidence="1 2" key="1">
    <citation type="journal article" date="2019" name="Mol. Ecol. Resour.">
        <title>Chromosome-level genome assembly of Triplophysa tibetana, a fish adapted to the harsh high-altitude environment of the Tibetan Plateau.</title>
        <authorList>
            <person name="Yang X."/>
            <person name="Liu H."/>
            <person name="Ma Z."/>
            <person name="Zou Y."/>
            <person name="Zou M."/>
            <person name="Mao Y."/>
            <person name="Li X."/>
            <person name="Wang H."/>
            <person name="Chen T."/>
            <person name="Wang W."/>
            <person name="Yang R."/>
        </authorList>
    </citation>
    <scope>NUCLEOTIDE SEQUENCE [LARGE SCALE GENOMIC DNA]</scope>
    <source>
        <strain evidence="1">TTIB1903HZAU</strain>
        <tissue evidence="1">Muscle</tissue>
    </source>
</reference>
<organism evidence="1 2">
    <name type="scientific">Triplophysa tibetana</name>
    <dbReference type="NCBI Taxonomy" id="1572043"/>
    <lineage>
        <taxon>Eukaryota</taxon>
        <taxon>Metazoa</taxon>
        <taxon>Chordata</taxon>
        <taxon>Craniata</taxon>
        <taxon>Vertebrata</taxon>
        <taxon>Euteleostomi</taxon>
        <taxon>Actinopterygii</taxon>
        <taxon>Neopterygii</taxon>
        <taxon>Teleostei</taxon>
        <taxon>Ostariophysi</taxon>
        <taxon>Cypriniformes</taxon>
        <taxon>Nemacheilidae</taxon>
        <taxon>Triplophysa</taxon>
    </lineage>
</organism>